<evidence type="ECO:0000259" key="1">
    <source>
        <dbReference type="Pfam" id="PF18629"/>
    </source>
</evidence>
<evidence type="ECO:0000313" key="2">
    <source>
        <dbReference type="EMBL" id="NJP01114.1"/>
    </source>
</evidence>
<dbReference type="Proteomes" id="UP000746535">
    <property type="component" value="Unassembled WGS sequence"/>
</dbReference>
<feature type="domain" description="DUF5629" evidence="1">
    <location>
        <begin position="34"/>
        <end position="83"/>
    </location>
</feature>
<dbReference type="RefSeq" id="WP_168083685.1">
    <property type="nucleotide sequence ID" value="NZ_JAAVJI010000004.1"/>
</dbReference>
<reference evidence="2 3" key="1">
    <citation type="submission" date="2020-03" db="EMBL/GenBank/DDBJ databases">
        <authorList>
            <person name="Wang L."/>
            <person name="He N."/>
            <person name="Li Y."/>
            <person name="Fang Y."/>
            <person name="Zhang F."/>
        </authorList>
    </citation>
    <scope>NUCLEOTIDE SEQUENCE [LARGE SCALE GENOMIC DNA]</scope>
    <source>
        <strain evidence="3">hsmgli-8</strain>
    </source>
</reference>
<keyword evidence="3" id="KW-1185">Reference proteome</keyword>
<sequence>MTQPQTLAQALECADMIIIDELYAFDFALADDGLTIVCMDGRTERRWHFSLEAVACANFVTEGDQWKIDGLDTEHRLRLLDAFSAEEDDDQE</sequence>
<dbReference type="InterPro" id="IPR041081">
    <property type="entry name" value="DUF5629"/>
</dbReference>
<evidence type="ECO:0000313" key="3">
    <source>
        <dbReference type="Proteomes" id="UP000746535"/>
    </source>
</evidence>
<accession>A0ABX0YFZ1</accession>
<dbReference type="Gene3D" id="2.30.29.190">
    <property type="match status" value="1"/>
</dbReference>
<protein>
    <submittedName>
        <fullName evidence="2">DUF5629 family protein</fullName>
    </submittedName>
</protein>
<dbReference type="EMBL" id="JAAVJI010000004">
    <property type="protein sequence ID" value="NJP01114.1"/>
    <property type="molecule type" value="Genomic_DNA"/>
</dbReference>
<comment type="caution">
    <text evidence="2">The sequence shown here is derived from an EMBL/GenBank/DDBJ whole genome shotgun (WGS) entry which is preliminary data.</text>
</comment>
<organism evidence="2 3">
    <name type="scientific">Pseudomonas quercus</name>
    <dbReference type="NCBI Taxonomy" id="2722792"/>
    <lineage>
        <taxon>Bacteria</taxon>
        <taxon>Pseudomonadati</taxon>
        <taxon>Pseudomonadota</taxon>
        <taxon>Gammaproteobacteria</taxon>
        <taxon>Pseudomonadales</taxon>
        <taxon>Pseudomonadaceae</taxon>
        <taxon>Pseudomonas</taxon>
    </lineage>
</organism>
<proteinExistence type="predicted"/>
<gene>
    <name evidence="2" type="ORF">HBH25_09570</name>
</gene>
<dbReference type="Pfam" id="PF18629">
    <property type="entry name" value="DUF5629"/>
    <property type="match status" value="1"/>
</dbReference>
<name>A0ABX0YFZ1_9PSED</name>